<dbReference type="GO" id="GO:0003824">
    <property type="term" value="F:catalytic activity"/>
    <property type="evidence" value="ECO:0007669"/>
    <property type="project" value="InterPro"/>
</dbReference>
<dbReference type="GO" id="GO:0006107">
    <property type="term" value="P:oxaloacetate metabolic process"/>
    <property type="evidence" value="ECO:0007669"/>
    <property type="project" value="TreeGrafter"/>
</dbReference>
<name>A0A6J4PAN2_9ACTN</name>
<feature type="domain" description="HpcH/HpaI aldolase/citrate lyase" evidence="6">
    <location>
        <begin position="7"/>
        <end position="226"/>
    </location>
</feature>
<dbReference type="InterPro" id="IPR011206">
    <property type="entry name" value="Citrate_lyase_beta/mcl1/mcl2"/>
</dbReference>
<feature type="binding site" evidence="4">
    <location>
        <position position="71"/>
    </location>
    <ligand>
        <name>substrate</name>
    </ligand>
</feature>
<organism evidence="7">
    <name type="scientific">uncultured Nocardioides sp</name>
    <dbReference type="NCBI Taxonomy" id="198441"/>
    <lineage>
        <taxon>Bacteria</taxon>
        <taxon>Bacillati</taxon>
        <taxon>Actinomycetota</taxon>
        <taxon>Actinomycetes</taxon>
        <taxon>Propionibacteriales</taxon>
        <taxon>Nocardioidaceae</taxon>
        <taxon>Nocardioides</taxon>
        <taxon>environmental samples</taxon>
    </lineage>
</organism>
<accession>A0A6J4PAN2</accession>
<dbReference type="SUPFAM" id="SSF51621">
    <property type="entry name" value="Phosphoenolpyruvate/pyruvate domain"/>
    <property type="match status" value="1"/>
</dbReference>
<dbReference type="GO" id="GO:0000287">
    <property type="term" value="F:magnesium ion binding"/>
    <property type="evidence" value="ECO:0007669"/>
    <property type="project" value="TreeGrafter"/>
</dbReference>
<dbReference type="RefSeq" id="WP_295660650.1">
    <property type="nucleotide sequence ID" value="NZ_CADCUP010000180.1"/>
</dbReference>
<proteinExistence type="predicted"/>
<dbReference type="PIRSF" id="PIRSF015582">
    <property type="entry name" value="Cit_lyase_B"/>
    <property type="match status" value="1"/>
</dbReference>
<evidence type="ECO:0000256" key="1">
    <source>
        <dbReference type="ARBA" id="ARBA00001946"/>
    </source>
</evidence>
<dbReference type="PANTHER" id="PTHR32308:SF10">
    <property type="entry name" value="CITRATE LYASE SUBUNIT BETA"/>
    <property type="match status" value="1"/>
</dbReference>
<gene>
    <name evidence="7" type="ORF">AVDCRST_MAG06-2722</name>
</gene>
<dbReference type="InterPro" id="IPR005000">
    <property type="entry name" value="Aldolase/citrate-lyase_domain"/>
</dbReference>
<dbReference type="InterPro" id="IPR015813">
    <property type="entry name" value="Pyrv/PenolPyrv_kinase-like_dom"/>
</dbReference>
<feature type="binding site" evidence="5">
    <location>
        <position position="130"/>
    </location>
    <ligand>
        <name>Mg(2+)</name>
        <dbReference type="ChEBI" id="CHEBI:18420"/>
    </ligand>
</feature>
<dbReference type="Gene3D" id="3.20.20.60">
    <property type="entry name" value="Phosphoenolpyruvate-binding domains"/>
    <property type="match status" value="1"/>
</dbReference>
<dbReference type="InterPro" id="IPR040442">
    <property type="entry name" value="Pyrv_kinase-like_dom_sf"/>
</dbReference>
<evidence type="ECO:0000256" key="4">
    <source>
        <dbReference type="PIRSR" id="PIRSR015582-1"/>
    </source>
</evidence>
<feature type="binding site" evidence="5">
    <location>
        <position position="156"/>
    </location>
    <ligand>
        <name>Mg(2+)</name>
        <dbReference type="ChEBI" id="CHEBI:18420"/>
    </ligand>
</feature>
<feature type="binding site" evidence="4">
    <location>
        <position position="130"/>
    </location>
    <ligand>
        <name>substrate</name>
    </ligand>
</feature>
<protein>
    <recommendedName>
        <fullName evidence="6">HpcH/HpaI aldolase/citrate lyase domain-containing protein</fullName>
    </recommendedName>
</protein>
<comment type="cofactor">
    <cofactor evidence="1">
        <name>Mg(2+)</name>
        <dbReference type="ChEBI" id="CHEBI:18420"/>
    </cofactor>
</comment>
<evidence type="ECO:0000313" key="7">
    <source>
        <dbReference type="EMBL" id="CAA9408839.1"/>
    </source>
</evidence>
<sequence>MSATLPRSFLYVPGSRPELFAKAYDGPADALVLDLEDAVPPAGKDAAREAVTAWLGGLGAADRTRPEQWVRIDPDHLEADLDAAVTEALDGVFLAKCTLASLHDTAEQLGALEAERRPGSEPVPVVGLLESAGALADLAALAAHPRLTTVGIGEADLLGELRMARSEATAAAVDAIRVQVVMACAAAGCAAPVAPTSTAFRDLDAFRTTTRHLRDLGFRSRTAVHPGQLPVIHDVLTPGADEVAGARDVLERFDAAQGGVTVDAEGRMVDAATVRTARETLARHQAAGRRSR</sequence>
<dbReference type="EMBL" id="CADCUP010000180">
    <property type="protein sequence ID" value="CAA9408839.1"/>
    <property type="molecule type" value="Genomic_DNA"/>
</dbReference>
<dbReference type="AlphaFoldDB" id="A0A6J4PAN2"/>
<reference evidence="7" key="1">
    <citation type="submission" date="2020-02" db="EMBL/GenBank/DDBJ databases">
        <authorList>
            <person name="Meier V. D."/>
        </authorList>
    </citation>
    <scope>NUCLEOTIDE SEQUENCE</scope>
    <source>
        <strain evidence="7">AVDCRST_MAG06</strain>
    </source>
</reference>
<keyword evidence="2 5" id="KW-0479">Metal-binding</keyword>
<dbReference type="PANTHER" id="PTHR32308">
    <property type="entry name" value="LYASE BETA SUBUNIT, PUTATIVE (AFU_ORTHOLOGUE AFUA_4G13030)-RELATED"/>
    <property type="match status" value="1"/>
</dbReference>
<evidence type="ECO:0000256" key="3">
    <source>
        <dbReference type="ARBA" id="ARBA00022842"/>
    </source>
</evidence>
<dbReference type="Pfam" id="PF03328">
    <property type="entry name" value="HpcH_HpaI"/>
    <property type="match status" value="1"/>
</dbReference>
<evidence type="ECO:0000256" key="2">
    <source>
        <dbReference type="ARBA" id="ARBA00022723"/>
    </source>
</evidence>
<keyword evidence="3 5" id="KW-0460">Magnesium</keyword>
<evidence type="ECO:0000259" key="6">
    <source>
        <dbReference type="Pfam" id="PF03328"/>
    </source>
</evidence>
<evidence type="ECO:0000256" key="5">
    <source>
        <dbReference type="PIRSR" id="PIRSR015582-2"/>
    </source>
</evidence>